<keyword evidence="7" id="KW-0653">Protein transport</keyword>
<evidence type="ECO:0000256" key="4">
    <source>
        <dbReference type="ARBA" id="ARBA00022692"/>
    </source>
</evidence>
<comment type="subcellular location">
    <subcellularLocation>
        <location evidence="1">Cell membrane</location>
        <topology evidence="1">Single-pass membrane protein</topology>
    </subcellularLocation>
    <subcellularLocation>
        <location evidence="7">Cell membrane</location>
        <topology evidence="7">Single-pass type II membrane protein</topology>
    </subcellularLocation>
</comment>
<gene>
    <name evidence="9" type="ORF">OV079_40395</name>
</gene>
<keyword evidence="6" id="KW-0472">Membrane</keyword>
<dbReference type="EMBL" id="JAPNKE010000002">
    <property type="protein sequence ID" value="MCY1011720.1"/>
    <property type="molecule type" value="Genomic_DNA"/>
</dbReference>
<evidence type="ECO:0000256" key="5">
    <source>
        <dbReference type="ARBA" id="ARBA00022989"/>
    </source>
</evidence>
<dbReference type="AlphaFoldDB" id="A0A9X3EYA1"/>
<evidence type="ECO:0000256" key="2">
    <source>
        <dbReference type="ARBA" id="ARBA00005811"/>
    </source>
</evidence>
<evidence type="ECO:0000313" key="9">
    <source>
        <dbReference type="EMBL" id="MCY1011720.1"/>
    </source>
</evidence>
<keyword evidence="4 7" id="KW-0812">Transmembrane</keyword>
<dbReference type="Pfam" id="PF02472">
    <property type="entry name" value="ExbD"/>
    <property type="match status" value="1"/>
</dbReference>
<evidence type="ECO:0000313" key="10">
    <source>
        <dbReference type="Proteomes" id="UP001150924"/>
    </source>
</evidence>
<keyword evidence="10" id="KW-1185">Reference proteome</keyword>
<comment type="caution">
    <text evidence="9">The sequence shown here is derived from an EMBL/GenBank/DDBJ whole genome shotgun (WGS) entry which is preliminary data.</text>
</comment>
<proteinExistence type="inferred from homology"/>
<comment type="similarity">
    <text evidence="2 7">Belongs to the ExbD/TolR family.</text>
</comment>
<dbReference type="Proteomes" id="UP001150924">
    <property type="component" value="Unassembled WGS sequence"/>
</dbReference>
<dbReference type="InterPro" id="IPR003400">
    <property type="entry name" value="ExbD"/>
</dbReference>
<sequence>MPRPRVLLLGLGLPLLACDSRALEAQTTRVQALEDRVHRLEAETAVLTARMKSLDEERLRLEQIAKLPSLPPASAGAPPASAVVEVKADGLRVGDEVVDLDRFEALLRERVGATPGLALHVKADASVEYARVIEVMDRAKAAGVAKIAMVADPALKP</sequence>
<keyword evidence="7" id="KW-0813">Transport</keyword>
<accession>A0A9X3EYA1</accession>
<evidence type="ECO:0000256" key="3">
    <source>
        <dbReference type="ARBA" id="ARBA00022475"/>
    </source>
</evidence>
<keyword evidence="5" id="KW-1133">Transmembrane helix</keyword>
<evidence type="ECO:0000256" key="6">
    <source>
        <dbReference type="ARBA" id="ARBA00023136"/>
    </source>
</evidence>
<dbReference type="RefSeq" id="WP_267775020.1">
    <property type="nucleotide sequence ID" value="NZ_JAPNKE010000002.1"/>
</dbReference>
<keyword evidence="3" id="KW-1003">Cell membrane</keyword>
<dbReference type="GO" id="GO:0022857">
    <property type="term" value="F:transmembrane transporter activity"/>
    <property type="evidence" value="ECO:0007669"/>
    <property type="project" value="InterPro"/>
</dbReference>
<organism evidence="9 10">
    <name type="scientific">Nannocystis pusilla</name>
    <dbReference type="NCBI Taxonomy" id="889268"/>
    <lineage>
        <taxon>Bacteria</taxon>
        <taxon>Pseudomonadati</taxon>
        <taxon>Myxococcota</taxon>
        <taxon>Polyangia</taxon>
        <taxon>Nannocystales</taxon>
        <taxon>Nannocystaceae</taxon>
        <taxon>Nannocystis</taxon>
    </lineage>
</organism>
<evidence type="ECO:0000256" key="8">
    <source>
        <dbReference type="SAM" id="Coils"/>
    </source>
</evidence>
<reference evidence="9" key="1">
    <citation type="submission" date="2022-11" db="EMBL/GenBank/DDBJ databases">
        <title>Minimal conservation of predation-associated metabolite biosynthetic gene clusters underscores biosynthetic potential of Myxococcota including descriptions for ten novel species: Archangium lansinium sp. nov., Myxococcus landrumus sp. nov., Nannocystis bai.</title>
        <authorList>
            <person name="Ahearne A."/>
            <person name="Stevens C."/>
            <person name="Phillips K."/>
        </authorList>
    </citation>
    <scope>NUCLEOTIDE SEQUENCE</scope>
    <source>
        <strain evidence="9">Na p29</strain>
    </source>
</reference>
<name>A0A9X3EYA1_9BACT</name>
<evidence type="ECO:0000256" key="1">
    <source>
        <dbReference type="ARBA" id="ARBA00004162"/>
    </source>
</evidence>
<dbReference type="Gene3D" id="3.30.420.270">
    <property type="match status" value="1"/>
</dbReference>
<protein>
    <submittedName>
        <fullName evidence="9">Biopolymer transporter ExbD</fullName>
    </submittedName>
</protein>
<dbReference type="GO" id="GO:0015031">
    <property type="term" value="P:protein transport"/>
    <property type="evidence" value="ECO:0007669"/>
    <property type="project" value="UniProtKB-KW"/>
</dbReference>
<keyword evidence="8" id="KW-0175">Coiled coil</keyword>
<feature type="coiled-coil region" evidence="8">
    <location>
        <begin position="23"/>
        <end position="57"/>
    </location>
</feature>
<evidence type="ECO:0000256" key="7">
    <source>
        <dbReference type="RuleBase" id="RU003879"/>
    </source>
</evidence>
<dbReference type="GO" id="GO:0005886">
    <property type="term" value="C:plasma membrane"/>
    <property type="evidence" value="ECO:0007669"/>
    <property type="project" value="UniProtKB-SubCell"/>
</dbReference>